<protein>
    <recommendedName>
        <fullName evidence="1">Replication-associated protein ORF2/G2P domain-containing protein</fullName>
    </recommendedName>
</protein>
<dbReference type="AlphaFoldDB" id="A0AAD2BWL3"/>
<organism evidence="2 3">
    <name type="scientific">Ralstonia thomasii</name>
    <dbReference type="NCBI Taxonomy" id="3058596"/>
    <lineage>
        <taxon>Bacteria</taxon>
        <taxon>Pseudomonadati</taxon>
        <taxon>Pseudomonadota</taxon>
        <taxon>Betaproteobacteria</taxon>
        <taxon>Burkholderiales</taxon>
        <taxon>Burkholderiaceae</taxon>
        <taxon>Ralstonia</taxon>
    </lineage>
</organism>
<dbReference type="InterPro" id="IPR056906">
    <property type="entry name" value="ORF2/G2P_dom"/>
</dbReference>
<feature type="domain" description="Replication-associated protein ORF2/G2P" evidence="1">
    <location>
        <begin position="89"/>
        <end position="199"/>
    </location>
</feature>
<dbReference type="Proteomes" id="UP001189756">
    <property type="component" value="Unassembled WGS sequence"/>
</dbReference>
<evidence type="ECO:0000259" key="1">
    <source>
        <dbReference type="Pfam" id="PF23343"/>
    </source>
</evidence>
<name>A0AAD2BWL3_9RALS</name>
<dbReference type="EMBL" id="CATZAZ010000003">
    <property type="protein sequence ID" value="CAJ0790354.1"/>
    <property type="molecule type" value="Genomic_DNA"/>
</dbReference>
<sequence>MRHDIVGERATFEKGYCYQEGIAVRQIIFPDGQVEVSAFPATDWSRCNQIRLMPRAKRGESEKRERNNEVAARRARQELRKRCKAIQANHMVTLTTKKNITDLDEFQALFDQWRRIMAKHAAFRYVAVPERQTRGAWHLHVAMHGRPARQLAIRAWMKVCGGKGKGYCHIRPPKGCGKFGQPWRQHELAGYISKYIGKDVGVSELNRKRYWASRGIVVPVRQTYGVWMGYPSMYDALQPVLRDLERDFGTEDLVAYVSAKNGSFWLATGPRPGHFYGPPSPFVTEYDRVIGSLR</sequence>
<accession>A0AAD2BWL3</accession>
<gene>
    <name evidence="2" type="ORF">R77560_01998</name>
</gene>
<reference evidence="2" key="1">
    <citation type="submission" date="2023-07" db="EMBL/GenBank/DDBJ databases">
        <authorList>
            <person name="Peeters C."/>
        </authorList>
    </citation>
    <scope>NUCLEOTIDE SEQUENCE</scope>
    <source>
        <strain evidence="2">R-77560</strain>
    </source>
</reference>
<dbReference type="RefSeq" id="WP_012436196.1">
    <property type="nucleotide sequence ID" value="NZ_CATZAZ010000003.1"/>
</dbReference>
<dbReference type="Pfam" id="PF23343">
    <property type="entry name" value="REP_ORF2-G2P"/>
    <property type="match status" value="1"/>
</dbReference>
<comment type="caution">
    <text evidence="2">The sequence shown here is derived from an EMBL/GenBank/DDBJ whole genome shotgun (WGS) entry which is preliminary data.</text>
</comment>
<evidence type="ECO:0000313" key="3">
    <source>
        <dbReference type="Proteomes" id="UP001189756"/>
    </source>
</evidence>
<proteinExistence type="predicted"/>
<evidence type="ECO:0000313" key="2">
    <source>
        <dbReference type="EMBL" id="CAJ0790354.1"/>
    </source>
</evidence>